<feature type="region of interest" description="Disordered" evidence="19">
    <location>
        <begin position="1073"/>
        <end position="1127"/>
    </location>
</feature>
<feature type="disulfide bond" evidence="17">
    <location>
        <begin position="794"/>
        <end position="803"/>
    </location>
</feature>
<dbReference type="GO" id="GO:0048592">
    <property type="term" value="P:eye morphogenesis"/>
    <property type="evidence" value="ECO:0007669"/>
    <property type="project" value="UniProtKB-ARBA"/>
</dbReference>
<protein>
    <submittedName>
        <fullName evidence="24">Uncharacterized protein</fullName>
    </submittedName>
</protein>
<evidence type="ECO:0000256" key="15">
    <source>
        <dbReference type="ARBA" id="ARBA00023157"/>
    </source>
</evidence>
<feature type="disulfide bond" evidence="18">
    <location>
        <begin position="946"/>
        <end position="973"/>
    </location>
</feature>
<dbReference type="Gene3D" id="2.10.25.10">
    <property type="entry name" value="Laminin"/>
    <property type="match status" value="5"/>
</dbReference>
<dbReference type="Proteomes" id="UP000828390">
    <property type="component" value="Unassembled WGS sequence"/>
</dbReference>
<evidence type="ECO:0000256" key="13">
    <source>
        <dbReference type="ARBA" id="ARBA00022989"/>
    </source>
</evidence>
<feature type="disulfide bond" evidence="18">
    <location>
        <begin position="391"/>
        <end position="434"/>
    </location>
</feature>
<feature type="disulfide bond" evidence="17">
    <location>
        <begin position="756"/>
        <end position="765"/>
    </location>
</feature>
<feature type="compositionally biased region" description="Basic and acidic residues" evidence="19">
    <location>
        <begin position="1182"/>
        <end position="1195"/>
    </location>
</feature>
<feature type="domain" description="Sushi" evidence="23">
    <location>
        <begin position="976"/>
        <end position="1033"/>
    </location>
</feature>
<feature type="disulfide bond" evidence="17">
    <location>
        <begin position="847"/>
        <end position="857"/>
    </location>
</feature>
<evidence type="ECO:0000259" key="23">
    <source>
        <dbReference type="PROSITE" id="PS50923"/>
    </source>
</evidence>
<keyword evidence="9 20" id="KW-0812">Transmembrane</keyword>
<dbReference type="PROSITE" id="PS50923">
    <property type="entry name" value="SUSHI"/>
    <property type="match status" value="7"/>
</dbReference>
<evidence type="ECO:0000313" key="24">
    <source>
        <dbReference type="EMBL" id="KAH3889342.1"/>
    </source>
</evidence>
<dbReference type="Gene3D" id="2.10.70.10">
    <property type="entry name" value="Complement Module, domain 1"/>
    <property type="match status" value="12"/>
</dbReference>
<comment type="caution">
    <text evidence="24">The sequence shown here is derived from an EMBL/GenBank/DDBJ whole genome shotgun (WGS) entry which is preliminary data.</text>
</comment>
<dbReference type="InterPro" id="IPR000152">
    <property type="entry name" value="EGF-type_Asp/Asn_hydroxyl_site"/>
</dbReference>
<dbReference type="PROSITE" id="PS00022">
    <property type="entry name" value="EGF_1"/>
    <property type="match status" value="5"/>
</dbReference>
<keyword evidence="13 20" id="KW-1133">Transmembrane helix</keyword>
<evidence type="ECO:0000259" key="22">
    <source>
        <dbReference type="PROSITE" id="PS50026"/>
    </source>
</evidence>
<evidence type="ECO:0000256" key="7">
    <source>
        <dbReference type="ARBA" id="ARBA00022553"/>
    </source>
</evidence>
<evidence type="ECO:0000256" key="4">
    <source>
        <dbReference type="ARBA" id="ARBA00022475"/>
    </source>
</evidence>
<dbReference type="InterPro" id="IPR001881">
    <property type="entry name" value="EGF-like_Ca-bd_dom"/>
</dbReference>
<dbReference type="GO" id="GO:0009967">
    <property type="term" value="P:positive regulation of signal transduction"/>
    <property type="evidence" value="ECO:0007669"/>
    <property type="project" value="UniProtKB-ARBA"/>
</dbReference>
<feature type="domain" description="EGF-like" evidence="22">
    <location>
        <begin position="806"/>
        <end position="841"/>
    </location>
</feature>
<dbReference type="CDD" id="cd00033">
    <property type="entry name" value="CCP"/>
    <property type="match status" value="11"/>
</dbReference>
<sequence>MVDNLTVFAFSVLIGLLSTLVRSQIIPEIVCEDNDNCTALYVHSICDVGGNGTCICDTGYKFHAAQALCLFVCDDNDNCTALYNQSICDVGGTDTCICDTGYNFNAAQTLCLFDCGAVPVIAGVKVAQPNTTLFGATTTYTCDAPLTGTGNIECQAIGWTTPAPCECPVLTAPEYGAVDKNSTTTPIGGVATYTCNPNLVINGVDKPSCTANGWNSTKPTCECPVLTSPEYGAVDKVLTTTPIGGVATYTCNPNLVINGVDKPSCTANGWNSTKPTCECPELTAPEYGAVDKNSTTTPIGGVATYTCNPNLVINGVDKPSCTANGWNSTKPTCECPVLTAPVYGAVDKNSTTTPIGGVETYTCNPNLVINGVDKPSCTANGWSSIKPTCGCEILPDINGGSSGNASTAITAVGDSTTFRCNSGLDRVGNETLTCQATAGWGMLPECKCQAFANPENGYVTFTEVGGKVAINTKANYSCRSGFTRVGNEERTCTAVSGWSGSAPVCHCQELTISNGFITSANILATFPAPVGTTVAYTCYTQYKLTDGTTSRTCRNETGWDGKAPTCVEDCGNLTAPINGRVTYTNTILNSIATFDCISEHYKIVGSSTLKCQTGPRWNDTEPTCVGDCGDLARPTHGDVSYTDTIVNSRAVYTCTDGFRLNGSVERICDRSSKPAKWTSSMPTCEPGKLKDDCSVNTNLCVKISNAACSNGICTCLAEYKTDGSDLHCEVIDVCEGATCMNGAKCMGATGGYKCVCPTGYSGPLCETDIDECNPNPCIHGSCTEPRLGDFTCICKVGYTGNTCDEAINECIPDPCEHGTCKDLLADYECACPVGYTGKDCSKDIDECFSSPCEHGTCVNLVNSYKCRCDVGYSGANCDQDINDCVNHLCSNGATCVDQVGGYTCKCTAGFSGKYCDDSCPEPEVPENGLLNTSEGLGVGNTIYYSCKDGYELVGKAQRTCGTTSTWSGTEPTCLIECPILEPITNGDVDMSLGRYEGSQATYFCENNYALIGYPVMTCESSGVWGGKKPGCVFAMFPDTLLAFGIVLIILAIVDVFVLAICVYYKFCRKKPPQTPSKPYPDDLFADGERAVPPRDSTMPPFSRKQKFAKVTPDDGHPPPQSVDEPNVVYRSTMKMNDKVLDTIFSKGSKYRRQIEAEERTPYLDDDVINDKGYNTENSNSNEDAHSEVFDKHLDLTHPSPGPQKSPRETRKQEEPEEEEEEDEGRFRFRLRGPPPSITDSLFKEKETSLIAEEKRRSKSALPSYRLQQKNVLK</sequence>
<dbReference type="PANTHER" id="PTHR19325">
    <property type="entry name" value="COMPLEMENT COMPONENT-RELATED SUSHI DOMAIN-CONTAINING"/>
    <property type="match status" value="1"/>
</dbReference>
<feature type="compositionally biased region" description="Polar residues" evidence="19">
    <location>
        <begin position="1172"/>
        <end position="1181"/>
    </location>
</feature>
<keyword evidence="4" id="KW-1003">Cell membrane</keyword>
<keyword evidence="6 17" id="KW-0245">EGF-like domain</keyword>
<dbReference type="GO" id="GO:0005576">
    <property type="term" value="C:extracellular region"/>
    <property type="evidence" value="ECO:0007669"/>
    <property type="project" value="UniProtKB-SubCell"/>
</dbReference>
<dbReference type="InterPro" id="IPR050350">
    <property type="entry name" value="Compl-Cell_Adhes-Reg"/>
</dbReference>
<feature type="signal peptide" evidence="21">
    <location>
        <begin position="1"/>
        <end position="23"/>
    </location>
</feature>
<proteinExistence type="predicted"/>
<feature type="domain" description="Sushi" evidence="23">
    <location>
        <begin position="389"/>
        <end position="448"/>
    </location>
</feature>
<dbReference type="GO" id="GO:0060255">
    <property type="term" value="P:regulation of macromolecule metabolic process"/>
    <property type="evidence" value="ECO:0007669"/>
    <property type="project" value="UniProtKB-ARBA"/>
</dbReference>
<evidence type="ECO:0000256" key="20">
    <source>
        <dbReference type="SAM" id="Phobius"/>
    </source>
</evidence>
<feature type="domain" description="Sushi" evidence="23">
    <location>
        <begin position="505"/>
        <end position="568"/>
    </location>
</feature>
<dbReference type="GO" id="GO:0008593">
    <property type="term" value="P:regulation of Notch signaling pathway"/>
    <property type="evidence" value="ECO:0007669"/>
    <property type="project" value="UniProtKB-ARBA"/>
</dbReference>
<feature type="disulfide bond" evidence="17">
    <location>
        <begin position="810"/>
        <end position="820"/>
    </location>
</feature>
<dbReference type="SMART" id="SM00181">
    <property type="entry name" value="EGF"/>
    <property type="match status" value="7"/>
</dbReference>
<dbReference type="Pfam" id="PF00084">
    <property type="entry name" value="Sushi"/>
    <property type="match status" value="11"/>
</dbReference>
<keyword evidence="14 20" id="KW-0472">Membrane</keyword>
<dbReference type="FunFam" id="2.10.25.10:FF:000565">
    <property type="entry name" value="Predicted protein"/>
    <property type="match status" value="1"/>
</dbReference>
<feature type="chain" id="PRO_5038365760" evidence="21">
    <location>
        <begin position="24"/>
        <end position="1273"/>
    </location>
</feature>
<dbReference type="InterPro" id="IPR000436">
    <property type="entry name" value="Sushi_SCR_CCP_dom"/>
</dbReference>
<dbReference type="FunFam" id="2.10.25.10:FF:000045">
    <property type="entry name" value="Slit guidance ligand 2"/>
    <property type="match status" value="2"/>
</dbReference>
<organism evidence="24 25">
    <name type="scientific">Dreissena polymorpha</name>
    <name type="common">Zebra mussel</name>
    <name type="synonym">Mytilus polymorpha</name>
    <dbReference type="NCBI Taxonomy" id="45954"/>
    <lineage>
        <taxon>Eukaryota</taxon>
        <taxon>Metazoa</taxon>
        <taxon>Spiralia</taxon>
        <taxon>Lophotrochozoa</taxon>
        <taxon>Mollusca</taxon>
        <taxon>Bivalvia</taxon>
        <taxon>Autobranchia</taxon>
        <taxon>Heteroconchia</taxon>
        <taxon>Euheterodonta</taxon>
        <taxon>Imparidentia</taxon>
        <taxon>Neoheterodontei</taxon>
        <taxon>Myida</taxon>
        <taxon>Dreissenoidea</taxon>
        <taxon>Dreissenidae</taxon>
        <taxon>Dreissena</taxon>
    </lineage>
</organism>
<dbReference type="SUPFAM" id="SSF57535">
    <property type="entry name" value="Complement control module/SCR domain"/>
    <property type="match status" value="11"/>
</dbReference>
<comment type="caution">
    <text evidence="17">Lacks conserved residue(s) required for the propagation of feature annotation.</text>
</comment>
<keyword evidence="3" id="KW-0217">Developmental protein</keyword>
<dbReference type="PROSITE" id="PS01186">
    <property type="entry name" value="EGF_2"/>
    <property type="match status" value="4"/>
</dbReference>
<feature type="domain" description="EGF-like" evidence="22">
    <location>
        <begin position="843"/>
        <end position="878"/>
    </location>
</feature>
<keyword evidence="5" id="KW-0964">Secreted</keyword>
<dbReference type="PROSITE" id="PS01187">
    <property type="entry name" value="EGF_CA"/>
    <property type="match status" value="1"/>
</dbReference>
<dbReference type="CDD" id="cd00054">
    <property type="entry name" value="EGF_CA"/>
    <property type="match status" value="5"/>
</dbReference>
<evidence type="ECO:0000256" key="5">
    <source>
        <dbReference type="ARBA" id="ARBA00022525"/>
    </source>
</evidence>
<evidence type="ECO:0000256" key="10">
    <source>
        <dbReference type="ARBA" id="ARBA00022729"/>
    </source>
</evidence>
<feature type="domain" description="EGF-like" evidence="22">
    <location>
        <begin position="768"/>
        <end position="804"/>
    </location>
</feature>
<keyword evidence="15 17" id="KW-1015">Disulfide bond</keyword>
<keyword evidence="8 18" id="KW-0768">Sushi</keyword>
<evidence type="ECO:0000256" key="17">
    <source>
        <dbReference type="PROSITE-ProRule" id="PRU00076"/>
    </source>
</evidence>
<feature type="domain" description="Sushi" evidence="23">
    <location>
        <begin position="626"/>
        <end position="686"/>
    </location>
</feature>
<evidence type="ECO:0000313" key="25">
    <source>
        <dbReference type="Proteomes" id="UP000828390"/>
    </source>
</evidence>
<evidence type="ECO:0000256" key="11">
    <source>
        <dbReference type="ARBA" id="ARBA00022737"/>
    </source>
</evidence>
<keyword evidence="7" id="KW-0597">Phosphoprotein</keyword>
<feature type="compositionally biased region" description="Acidic residues" evidence="19">
    <location>
        <begin position="1214"/>
        <end position="1223"/>
    </location>
</feature>
<feature type="domain" description="Sushi" evidence="23">
    <location>
        <begin position="275"/>
        <end position="335"/>
    </location>
</feature>
<feature type="disulfide bond" evidence="17">
    <location>
        <begin position="868"/>
        <end position="877"/>
    </location>
</feature>
<dbReference type="InterPro" id="IPR018097">
    <property type="entry name" value="EGF_Ca-bd_CS"/>
</dbReference>
<feature type="domain" description="Sushi" evidence="23">
    <location>
        <begin position="163"/>
        <end position="223"/>
    </location>
</feature>
<feature type="disulfide bond" evidence="17">
    <location>
        <begin position="772"/>
        <end position="782"/>
    </location>
</feature>
<evidence type="ECO:0000256" key="19">
    <source>
        <dbReference type="SAM" id="MobiDB-lite"/>
    </source>
</evidence>
<dbReference type="GO" id="GO:0051093">
    <property type="term" value="P:negative regulation of developmental process"/>
    <property type="evidence" value="ECO:0007669"/>
    <property type="project" value="UniProtKB-ARBA"/>
</dbReference>
<keyword evidence="16" id="KW-0325">Glycoprotein</keyword>
<feature type="domain" description="EGF-like" evidence="22">
    <location>
        <begin position="880"/>
        <end position="916"/>
    </location>
</feature>
<accession>A0A9D4N476</accession>
<feature type="disulfide bond" evidence="17">
    <location>
        <begin position="906"/>
        <end position="915"/>
    </location>
</feature>
<keyword evidence="11" id="KW-0677">Repeat</keyword>
<keyword evidence="10 21" id="KW-0732">Signal</keyword>
<keyword evidence="12" id="KW-0221">Differentiation</keyword>
<dbReference type="InterPro" id="IPR013032">
    <property type="entry name" value="EGF-like_CS"/>
</dbReference>
<dbReference type="SMART" id="SM00179">
    <property type="entry name" value="EGF_CA"/>
    <property type="match status" value="6"/>
</dbReference>
<feature type="region of interest" description="Disordered" evidence="19">
    <location>
        <begin position="1155"/>
        <end position="1273"/>
    </location>
</feature>
<keyword evidence="25" id="KW-1185">Reference proteome</keyword>
<evidence type="ECO:0000256" key="1">
    <source>
        <dbReference type="ARBA" id="ARBA00004247"/>
    </source>
</evidence>
<dbReference type="PROSITE" id="PS50026">
    <property type="entry name" value="EGF_3"/>
    <property type="match status" value="5"/>
</dbReference>
<dbReference type="GO" id="GO:0003002">
    <property type="term" value="P:regionalization"/>
    <property type="evidence" value="ECO:0007669"/>
    <property type="project" value="UniProtKB-ARBA"/>
</dbReference>
<dbReference type="GO" id="GO:0048468">
    <property type="term" value="P:cell development"/>
    <property type="evidence" value="ECO:0007669"/>
    <property type="project" value="UniProtKB-ARBA"/>
</dbReference>
<dbReference type="InterPro" id="IPR035976">
    <property type="entry name" value="Sushi/SCR/CCP_sf"/>
</dbReference>
<gene>
    <name evidence="24" type="ORF">DPMN_013396</name>
</gene>
<comment type="subcellular location">
    <subcellularLocation>
        <location evidence="1">Apical cell membrane</location>
        <topology evidence="1">Single-pass type I membrane protein</topology>
    </subcellularLocation>
    <subcellularLocation>
        <location evidence="2">Secreted</location>
    </subcellularLocation>
</comment>
<dbReference type="InterPro" id="IPR009030">
    <property type="entry name" value="Growth_fac_rcpt_cys_sf"/>
</dbReference>
<feature type="disulfide bond" evidence="17">
    <location>
        <begin position="831"/>
        <end position="840"/>
    </location>
</feature>
<evidence type="ECO:0000256" key="3">
    <source>
        <dbReference type="ARBA" id="ARBA00022473"/>
    </source>
</evidence>
<evidence type="ECO:0000256" key="16">
    <source>
        <dbReference type="ARBA" id="ARBA00023180"/>
    </source>
</evidence>
<evidence type="ECO:0000256" key="2">
    <source>
        <dbReference type="ARBA" id="ARBA00004613"/>
    </source>
</evidence>
<evidence type="ECO:0000256" key="18">
    <source>
        <dbReference type="PROSITE-ProRule" id="PRU00302"/>
    </source>
</evidence>
<evidence type="ECO:0000256" key="12">
    <source>
        <dbReference type="ARBA" id="ARBA00022782"/>
    </source>
</evidence>
<reference evidence="24" key="1">
    <citation type="journal article" date="2019" name="bioRxiv">
        <title>The Genome of the Zebra Mussel, Dreissena polymorpha: A Resource for Invasive Species Research.</title>
        <authorList>
            <person name="McCartney M.A."/>
            <person name="Auch B."/>
            <person name="Kono T."/>
            <person name="Mallez S."/>
            <person name="Zhang Y."/>
            <person name="Obille A."/>
            <person name="Becker A."/>
            <person name="Abrahante J.E."/>
            <person name="Garbe J."/>
            <person name="Badalamenti J.P."/>
            <person name="Herman A."/>
            <person name="Mangelson H."/>
            <person name="Liachko I."/>
            <person name="Sullivan S."/>
            <person name="Sone E.D."/>
            <person name="Koren S."/>
            <person name="Silverstein K.A.T."/>
            <person name="Beckman K.B."/>
            <person name="Gohl D.M."/>
        </authorList>
    </citation>
    <scope>NUCLEOTIDE SEQUENCE</scope>
    <source>
        <strain evidence="24">Duluth1</strain>
        <tissue evidence="24">Whole animal</tissue>
    </source>
</reference>
<feature type="disulfide bond" evidence="18">
    <location>
        <begin position="1004"/>
        <end position="1031"/>
    </location>
</feature>
<dbReference type="GO" id="GO:0005509">
    <property type="term" value="F:calcium ion binding"/>
    <property type="evidence" value="ECO:0007669"/>
    <property type="project" value="InterPro"/>
</dbReference>
<dbReference type="Pfam" id="PF00008">
    <property type="entry name" value="EGF"/>
    <property type="match status" value="4"/>
</dbReference>
<evidence type="ECO:0000256" key="21">
    <source>
        <dbReference type="SAM" id="SignalP"/>
    </source>
</evidence>
<feature type="domain" description="Sushi" evidence="23">
    <location>
        <begin position="917"/>
        <end position="975"/>
    </location>
</feature>
<dbReference type="GO" id="GO:0016324">
    <property type="term" value="C:apical plasma membrane"/>
    <property type="evidence" value="ECO:0007669"/>
    <property type="project" value="UniProtKB-SubCell"/>
</dbReference>
<evidence type="ECO:0000256" key="14">
    <source>
        <dbReference type="ARBA" id="ARBA00023136"/>
    </source>
</evidence>
<dbReference type="FunFam" id="2.10.25.10:FF:000472">
    <property type="entry name" value="Uncharacterized protein, isoform A"/>
    <property type="match status" value="1"/>
</dbReference>
<dbReference type="SUPFAM" id="SSF57196">
    <property type="entry name" value="EGF/Laminin"/>
    <property type="match status" value="2"/>
</dbReference>
<feature type="transmembrane region" description="Helical" evidence="20">
    <location>
        <begin position="1040"/>
        <end position="1064"/>
    </location>
</feature>
<dbReference type="InterPro" id="IPR000742">
    <property type="entry name" value="EGF"/>
</dbReference>
<dbReference type="Pfam" id="PF12661">
    <property type="entry name" value="hEGF"/>
    <property type="match status" value="1"/>
</dbReference>
<name>A0A9D4N476_DREPO</name>
<dbReference type="EMBL" id="JAIWYP010000001">
    <property type="protein sequence ID" value="KAH3889342.1"/>
    <property type="molecule type" value="Genomic_DNA"/>
</dbReference>
<dbReference type="SMART" id="SM00032">
    <property type="entry name" value="CCP"/>
    <property type="match status" value="12"/>
</dbReference>
<evidence type="ECO:0000256" key="9">
    <source>
        <dbReference type="ARBA" id="ARBA00022692"/>
    </source>
</evidence>
<reference evidence="24" key="2">
    <citation type="submission" date="2020-11" db="EMBL/GenBank/DDBJ databases">
        <authorList>
            <person name="McCartney M.A."/>
            <person name="Auch B."/>
            <person name="Kono T."/>
            <person name="Mallez S."/>
            <person name="Becker A."/>
            <person name="Gohl D.M."/>
            <person name="Silverstein K.A.T."/>
            <person name="Koren S."/>
            <person name="Bechman K.B."/>
            <person name="Herman A."/>
            <person name="Abrahante J.E."/>
            <person name="Garbe J."/>
        </authorList>
    </citation>
    <scope>NUCLEOTIDE SEQUENCE</scope>
    <source>
        <strain evidence="24">Duluth1</strain>
        <tissue evidence="24">Whole animal</tissue>
    </source>
</reference>
<dbReference type="GO" id="GO:0051241">
    <property type="term" value="P:negative regulation of multicellular organismal process"/>
    <property type="evidence" value="ECO:0007669"/>
    <property type="project" value="UniProtKB-ARBA"/>
</dbReference>
<feature type="compositionally biased region" description="Basic and acidic residues" evidence="19">
    <location>
        <begin position="1241"/>
        <end position="1255"/>
    </location>
</feature>
<dbReference type="GO" id="GO:0080090">
    <property type="term" value="P:regulation of primary metabolic process"/>
    <property type="evidence" value="ECO:0007669"/>
    <property type="project" value="UniProtKB-ARBA"/>
</dbReference>
<dbReference type="PROSITE" id="PS00010">
    <property type="entry name" value="ASX_HYDROXYL"/>
    <property type="match status" value="3"/>
</dbReference>
<dbReference type="SUPFAM" id="SSF57184">
    <property type="entry name" value="Growth factor receptor domain"/>
    <property type="match status" value="1"/>
</dbReference>
<feature type="domain" description="EGF-like" evidence="22">
    <location>
        <begin position="730"/>
        <end position="766"/>
    </location>
</feature>
<dbReference type="PANTHER" id="PTHR19325:SF567">
    <property type="entry name" value="SUSHI, VON WILLEBRAND FACTOR TYPE A, EGF AND PENTRAXIN DOMAIN-CONTAINING PROTEIN 1-LIKE"/>
    <property type="match status" value="1"/>
</dbReference>
<evidence type="ECO:0000256" key="6">
    <source>
        <dbReference type="ARBA" id="ARBA00022536"/>
    </source>
</evidence>
<evidence type="ECO:0000256" key="8">
    <source>
        <dbReference type="ARBA" id="ARBA00022659"/>
    </source>
</evidence>
<dbReference type="AlphaFoldDB" id="A0A9D4N476"/>
<dbReference type="GO" id="GO:0030182">
    <property type="term" value="P:neuron differentiation"/>
    <property type="evidence" value="ECO:0007669"/>
    <property type="project" value="UniProtKB-ARBA"/>
</dbReference>